<dbReference type="CDD" id="cd00093">
    <property type="entry name" value="HTH_XRE"/>
    <property type="match status" value="1"/>
</dbReference>
<reference evidence="1 2" key="1">
    <citation type="submission" date="2023-07" db="EMBL/GenBank/DDBJ databases">
        <title>Sequencing the genomes of 1000 actinobacteria strains.</title>
        <authorList>
            <person name="Klenk H.-P."/>
        </authorList>
    </citation>
    <scope>NUCLEOTIDE SEQUENCE [LARGE SCALE GENOMIC DNA]</scope>
    <source>
        <strain evidence="1 2">DSM 44388</strain>
    </source>
</reference>
<protein>
    <submittedName>
        <fullName evidence="1">DNA-binding transcriptional regulator YiaG</fullName>
    </submittedName>
</protein>
<accession>A0ABT9PAX7</accession>
<proteinExistence type="predicted"/>
<dbReference type="Proteomes" id="UP001235712">
    <property type="component" value="Unassembled WGS sequence"/>
</dbReference>
<evidence type="ECO:0000313" key="1">
    <source>
        <dbReference type="EMBL" id="MDP9829851.1"/>
    </source>
</evidence>
<dbReference type="InterPro" id="IPR010982">
    <property type="entry name" value="Lambda_DNA-bd_dom_sf"/>
</dbReference>
<dbReference type="EMBL" id="JAUSQZ010000001">
    <property type="protein sequence ID" value="MDP9829851.1"/>
    <property type="molecule type" value="Genomic_DNA"/>
</dbReference>
<name>A0ABT9PAX7_9ACTN</name>
<organism evidence="1 2">
    <name type="scientific">Kineosporia succinea</name>
    <dbReference type="NCBI Taxonomy" id="84632"/>
    <lineage>
        <taxon>Bacteria</taxon>
        <taxon>Bacillati</taxon>
        <taxon>Actinomycetota</taxon>
        <taxon>Actinomycetes</taxon>
        <taxon>Kineosporiales</taxon>
        <taxon>Kineosporiaceae</taxon>
        <taxon>Kineosporia</taxon>
    </lineage>
</organism>
<keyword evidence="1" id="KW-0238">DNA-binding</keyword>
<evidence type="ECO:0000313" key="2">
    <source>
        <dbReference type="Proteomes" id="UP001235712"/>
    </source>
</evidence>
<gene>
    <name evidence="1" type="ORF">J2S57_005600</name>
</gene>
<dbReference type="GO" id="GO:0003677">
    <property type="term" value="F:DNA binding"/>
    <property type="evidence" value="ECO:0007669"/>
    <property type="project" value="UniProtKB-KW"/>
</dbReference>
<sequence>MSSWSTEDIGPLREALGLTQTEFGALLRVNAVAVNQWEVAEPRELPDTFEQALDSLYESLSETQRQIYITGALPPLHS</sequence>
<dbReference type="RefSeq" id="WP_307248460.1">
    <property type="nucleotide sequence ID" value="NZ_JAUSQZ010000001.1"/>
</dbReference>
<dbReference type="SUPFAM" id="SSF47413">
    <property type="entry name" value="lambda repressor-like DNA-binding domains"/>
    <property type="match status" value="1"/>
</dbReference>
<keyword evidence="2" id="KW-1185">Reference proteome</keyword>
<comment type="caution">
    <text evidence="1">The sequence shown here is derived from an EMBL/GenBank/DDBJ whole genome shotgun (WGS) entry which is preliminary data.</text>
</comment>
<dbReference type="InterPro" id="IPR001387">
    <property type="entry name" value="Cro/C1-type_HTH"/>
</dbReference>
<dbReference type="Gene3D" id="1.10.260.40">
    <property type="entry name" value="lambda repressor-like DNA-binding domains"/>
    <property type="match status" value="1"/>
</dbReference>